<dbReference type="Proteomes" id="UP000517759">
    <property type="component" value="Unassembled WGS sequence"/>
</dbReference>
<organism evidence="4 5">
    <name type="scientific">Methylobacterium brachythecii</name>
    <dbReference type="NCBI Taxonomy" id="1176177"/>
    <lineage>
        <taxon>Bacteria</taxon>
        <taxon>Pseudomonadati</taxon>
        <taxon>Pseudomonadota</taxon>
        <taxon>Alphaproteobacteria</taxon>
        <taxon>Hyphomicrobiales</taxon>
        <taxon>Methylobacteriaceae</taxon>
        <taxon>Methylobacterium</taxon>
    </lineage>
</organism>
<evidence type="ECO:0000313" key="3">
    <source>
        <dbReference type="EMBL" id="GLS44526.1"/>
    </source>
</evidence>
<dbReference type="EMBL" id="BSPG01000012">
    <property type="protein sequence ID" value="GLS44526.1"/>
    <property type="molecule type" value="Genomic_DNA"/>
</dbReference>
<keyword evidence="6" id="KW-1185">Reference proteome</keyword>
<dbReference type="EMBL" id="JACIDN010000003">
    <property type="protein sequence ID" value="MBB3902129.1"/>
    <property type="molecule type" value="Genomic_DNA"/>
</dbReference>
<evidence type="ECO:0000313" key="4">
    <source>
        <dbReference type="EMBL" id="MBB3902129.1"/>
    </source>
</evidence>
<keyword evidence="1" id="KW-1133">Transmembrane helix</keyword>
<dbReference type="Proteomes" id="UP001156881">
    <property type="component" value="Unassembled WGS sequence"/>
</dbReference>
<feature type="transmembrane region" description="Helical" evidence="1">
    <location>
        <begin position="135"/>
        <end position="156"/>
    </location>
</feature>
<accession>A0A7W6AJ54</accession>
<feature type="transmembrane region" description="Helical" evidence="1">
    <location>
        <begin position="320"/>
        <end position="338"/>
    </location>
</feature>
<reference evidence="4 5" key="3">
    <citation type="submission" date="2020-08" db="EMBL/GenBank/DDBJ databases">
        <title>Genomic Encyclopedia of Type Strains, Phase IV (KMG-IV): sequencing the most valuable type-strain genomes for metagenomic binning, comparative biology and taxonomic classification.</title>
        <authorList>
            <person name="Goeker M."/>
        </authorList>
    </citation>
    <scope>NUCLEOTIDE SEQUENCE [LARGE SCALE GENOMIC DNA]</scope>
    <source>
        <strain evidence="4 5">DSM 24105</strain>
    </source>
</reference>
<evidence type="ECO:0000259" key="2">
    <source>
        <dbReference type="Pfam" id="PF01757"/>
    </source>
</evidence>
<feature type="transmembrane region" description="Helical" evidence="1">
    <location>
        <begin position="162"/>
        <end position="184"/>
    </location>
</feature>
<dbReference type="GO" id="GO:0016020">
    <property type="term" value="C:membrane"/>
    <property type="evidence" value="ECO:0007669"/>
    <property type="project" value="TreeGrafter"/>
</dbReference>
<dbReference type="PANTHER" id="PTHR23028">
    <property type="entry name" value="ACETYLTRANSFERASE"/>
    <property type="match status" value="1"/>
</dbReference>
<evidence type="ECO:0000256" key="1">
    <source>
        <dbReference type="SAM" id="Phobius"/>
    </source>
</evidence>
<reference evidence="3" key="4">
    <citation type="submission" date="2023-01" db="EMBL/GenBank/DDBJ databases">
        <title>Draft genome sequence of Methylobacterium brachythecii strain NBRC 107710.</title>
        <authorList>
            <person name="Sun Q."/>
            <person name="Mori K."/>
        </authorList>
    </citation>
    <scope>NUCLEOTIDE SEQUENCE</scope>
    <source>
        <strain evidence="3">NBRC 107710</strain>
    </source>
</reference>
<name>A0A7W6AJ54_9HYPH</name>
<dbReference type="GO" id="GO:0016747">
    <property type="term" value="F:acyltransferase activity, transferring groups other than amino-acyl groups"/>
    <property type="evidence" value="ECO:0007669"/>
    <property type="project" value="InterPro"/>
</dbReference>
<feature type="transmembrane region" description="Helical" evidence="1">
    <location>
        <begin position="40"/>
        <end position="61"/>
    </location>
</feature>
<proteinExistence type="predicted"/>
<dbReference type="PANTHER" id="PTHR23028:SF53">
    <property type="entry name" value="ACYL_TRANSF_3 DOMAIN-CONTAINING PROTEIN"/>
    <property type="match status" value="1"/>
</dbReference>
<dbReference type="InterPro" id="IPR050879">
    <property type="entry name" value="Acyltransferase_3"/>
</dbReference>
<evidence type="ECO:0000313" key="6">
    <source>
        <dbReference type="Proteomes" id="UP001156881"/>
    </source>
</evidence>
<keyword evidence="1" id="KW-0472">Membrane</keyword>
<dbReference type="GO" id="GO:0009103">
    <property type="term" value="P:lipopolysaccharide biosynthetic process"/>
    <property type="evidence" value="ECO:0007669"/>
    <property type="project" value="TreeGrafter"/>
</dbReference>
<dbReference type="AlphaFoldDB" id="A0A7W6AJ54"/>
<reference evidence="3" key="1">
    <citation type="journal article" date="2014" name="Int. J. Syst. Evol. Microbiol.">
        <title>Complete genome of a new Firmicutes species belonging to the dominant human colonic microbiota ('Ruminococcus bicirculans') reveals two chromosomes and a selective capacity to utilize plant glucans.</title>
        <authorList>
            <consortium name="NISC Comparative Sequencing Program"/>
            <person name="Wegmann U."/>
            <person name="Louis P."/>
            <person name="Goesmann A."/>
            <person name="Henrissat B."/>
            <person name="Duncan S.H."/>
            <person name="Flint H.J."/>
        </authorList>
    </citation>
    <scope>NUCLEOTIDE SEQUENCE</scope>
    <source>
        <strain evidence="3">NBRC 107710</strain>
    </source>
</reference>
<feature type="transmembrane region" description="Helical" evidence="1">
    <location>
        <begin position="196"/>
        <end position="214"/>
    </location>
</feature>
<reference evidence="6" key="2">
    <citation type="journal article" date="2019" name="Int. J. Syst. Evol. Microbiol.">
        <title>The Global Catalogue of Microorganisms (GCM) 10K type strain sequencing project: providing services to taxonomists for standard genome sequencing and annotation.</title>
        <authorList>
            <consortium name="The Broad Institute Genomics Platform"/>
            <consortium name="The Broad Institute Genome Sequencing Center for Infectious Disease"/>
            <person name="Wu L."/>
            <person name="Ma J."/>
        </authorList>
    </citation>
    <scope>NUCLEOTIDE SEQUENCE [LARGE SCALE GENOMIC DNA]</scope>
    <source>
        <strain evidence="6">NBRC 107710</strain>
    </source>
</reference>
<comment type="caution">
    <text evidence="4">The sequence shown here is derived from an EMBL/GenBank/DDBJ whole genome shotgun (WGS) entry which is preliminary data.</text>
</comment>
<feature type="transmembrane region" description="Helical" evidence="1">
    <location>
        <begin position="82"/>
        <end position="100"/>
    </location>
</feature>
<gene>
    <name evidence="3" type="ORF">GCM10007884_25140</name>
    <name evidence="4" type="ORF">GGR33_001624</name>
</gene>
<protein>
    <submittedName>
        <fullName evidence="4">Peptidoglycan/LPS O-acetylase OafA/YrhL</fullName>
    </submittedName>
</protein>
<feature type="transmembrane region" description="Helical" evidence="1">
    <location>
        <begin position="106"/>
        <end position="123"/>
    </location>
</feature>
<evidence type="ECO:0000313" key="5">
    <source>
        <dbReference type="Proteomes" id="UP000517759"/>
    </source>
</evidence>
<dbReference type="InterPro" id="IPR002656">
    <property type="entry name" value="Acyl_transf_3_dom"/>
</dbReference>
<dbReference type="RefSeq" id="WP_183503791.1">
    <property type="nucleotide sequence ID" value="NZ_BSPG01000012.1"/>
</dbReference>
<sequence length="374" mass="39914">MAEDSRLAPGHPIPALDGLRALSILLVMVSHTGLQDRVPGVFGVTVFFFISGFLVTTLMIGEHRRSGTIAVRAFYMRRLLRLYPPLIVSVVIVGAVWVAAGGRLDLLGVAGALAYLTNYLVILAPQALDGIGGQLWSLAVEQHFYLLFPWLMLALLPHPARLARVLACLCAASLAIRIGVALAAPEAATQYNGVATECRIDAILFGALAALLVADQAGQRWVTFLTQPTVVAAALAVLLATFLIRDEFFRSTLRYTIQSLALVSPILALTSTGRFPAVRAVLDSRPLVAIGILSYSLYLWHLAALSLGEAVAIRLAWPQLAGAALGWALAFAAAWISYRAVERPVLGLRRRFGSRVAPTEGAASLHRAAAASAP</sequence>
<keyword evidence="1" id="KW-0812">Transmembrane</keyword>
<feature type="transmembrane region" description="Helical" evidence="1">
    <location>
        <begin position="220"/>
        <end position="243"/>
    </location>
</feature>
<feature type="transmembrane region" description="Helical" evidence="1">
    <location>
        <begin position="287"/>
        <end position="308"/>
    </location>
</feature>
<dbReference type="Pfam" id="PF01757">
    <property type="entry name" value="Acyl_transf_3"/>
    <property type="match status" value="1"/>
</dbReference>
<feature type="domain" description="Acyltransferase 3" evidence="2">
    <location>
        <begin position="14"/>
        <end position="338"/>
    </location>
</feature>